<dbReference type="GO" id="GO:0016020">
    <property type="term" value="C:membrane"/>
    <property type="evidence" value="ECO:0007669"/>
    <property type="project" value="UniProtKB-SubCell"/>
</dbReference>
<dbReference type="OrthoDB" id="9766860at2"/>
<keyword evidence="9" id="KW-1185">Reference proteome</keyword>
<dbReference type="AlphaFoldDB" id="A0A139SR26"/>
<feature type="transmembrane region" description="Helical" evidence="7">
    <location>
        <begin position="28"/>
        <end position="47"/>
    </location>
</feature>
<name>A0A139SR26_9GAMM</name>
<dbReference type="InterPro" id="IPR042217">
    <property type="entry name" value="T4SS_VirB10/TrbI"/>
</dbReference>
<dbReference type="Pfam" id="PF03743">
    <property type="entry name" value="TrbI"/>
    <property type="match status" value="1"/>
</dbReference>
<keyword evidence="4 7" id="KW-1133">Transmembrane helix</keyword>
<organism evidence="8 9">
    <name type="scientific">Ventosimonas gracilis</name>
    <dbReference type="NCBI Taxonomy" id="1680762"/>
    <lineage>
        <taxon>Bacteria</taxon>
        <taxon>Pseudomonadati</taxon>
        <taxon>Pseudomonadota</taxon>
        <taxon>Gammaproteobacteria</taxon>
        <taxon>Pseudomonadales</taxon>
        <taxon>Ventosimonadaceae</taxon>
        <taxon>Ventosimonas</taxon>
    </lineage>
</organism>
<dbReference type="EMBL" id="LSZO01000173">
    <property type="protein sequence ID" value="KXU36987.1"/>
    <property type="molecule type" value="Genomic_DNA"/>
</dbReference>
<keyword evidence="5 7" id="KW-0472">Membrane</keyword>
<evidence type="ECO:0000313" key="9">
    <source>
        <dbReference type="Proteomes" id="UP000072660"/>
    </source>
</evidence>
<dbReference type="InterPro" id="IPR005498">
    <property type="entry name" value="T4SS_VirB10/TraB/TrbI"/>
</dbReference>
<feature type="region of interest" description="Disordered" evidence="6">
    <location>
        <begin position="1"/>
        <end position="25"/>
    </location>
</feature>
<feature type="compositionally biased region" description="Low complexity" evidence="6">
    <location>
        <begin position="1"/>
        <end position="11"/>
    </location>
</feature>
<feature type="region of interest" description="Disordered" evidence="6">
    <location>
        <begin position="52"/>
        <end position="71"/>
    </location>
</feature>
<evidence type="ECO:0000256" key="4">
    <source>
        <dbReference type="ARBA" id="ARBA00022989"/>
    </source>
</evidence>
<evidence type="ECO:0000256" key="7">
    <source>
        <dbReference type="SAM" id="Phobius"/>
    </source>
</evidence>
<gene>
    <name evidence="8" type="ORF">AXE65_04200</name>
</gene>
<evidence type="ECO:0000256" key="5">
    <source>
        <dbReference type="ARBA" id="ARBA00023136"/>
    </source>
</evidence>
<dbReference type="CDD" id="cd16429">
    <property type="entry name" value="VirB10"/>
    <property type="match status" value="1"/>
</dbReference>
<comment type="subcellular location">
    <subcellularLocation>
        <location evidence="1">Membrane</location>
        <topology evidence="1">Single-pass membrane protein</topology>
    </subcellularLocation>
</comment>
<evidence type="ECO:0000313" key="8">
    <source>
        <dbReference type="EMBL" id="KXU36987.1"/>
    </source>
</evidence>
<evidence type="ECO:0000256" key="6">
    <source>
        <dbReference type="SAM" id="MobiDB-lite"/>
    </source>
</evidence>
<sequence>MSTTPTDNNDATPDKGTPDTRRVNNMPLVIGGTVAVAFLIMMVVVAIDRSATPQGAASEQTLTPDSSSTSKMEQTIVGEYGAGLIPEPKKTTPVPVSATEIEANDLPIDSPPLLLSQQPPALPRSTGNHFFNPNIAANPIDEEAQRIRDLKMQQFHQAVHAKTSVSIDTGGANSFSSGVPSRIDGGAPQNREEMLARLAAVRSQMERKRQTDPTAVYQQRMAALKASGLIPDTGISAGMDGGAALLPASGAISMDSAMGSGNDYSAFDKVTEGDRWQLNERLQLPRSAFELRAGFIIPATMISGINSDLPGQLVAQVSQNVFDTATGRYLLVPQGTRLVGSYESDVIYGQSRILIAWQRLIFPDGKALDLGSMPGADSAGYSGFNDKVNNHYLRLFGNAFLMSGITAGISLSQDKGGNTTGTNQRASDALSESLGQVLGNTISQIVSKNLNISPTLEVRPGYRFNVIVTKDLTFQRPYQAFDY</sequence>
<dbReference type="Proteomes" id="UP000072660">
    <property type="component" value="Unassembled WGS sequence"/>
</dbReference>
<accession>A0A139SR26</accession>
<proteinExistence type="inferred from homology"/>
<evidence type="ECO:0000256" key="1">
    <source>
        <dbReference type="ARBA" id="ARBA00004167"/>
    </source>
</evidence>
<comment type="caution">
    <text evidence="8">The sequence shown here is derived from an EMBL/GenBank/DDBJ whole genome shotgun (WGS) entry which is preliminary data.</text>
</comment>
<reference evidence="8 9" key="1">
    <citation type="submission" date="2016-02" db="EMBL/GenBank/DDBJ databases">
        <authorList>
            <person name="Wen L."/>
            <person name="He K."/>
            <person name="Yang H."/>
        </authorList>
    </citation>
    <scope>NUCLEOTIDE SEQUENCE [LARGE SCALE GENOMIC DNA]</scope>
    <source>
        <strain evidence="8 9">CV58</strain>
    </source>
</reference>
<protein>
    <recommendedName>
        <fullName evidence="10">Conjugal transfer protein TrbI</fullName>
    </recommendedName>
</protein>
<dbReference type="Gene3D" id="2.40.128.260">
    <property type="entry name" value="Type IV secretion system, VirB10/TraB/TrbI"/>
    <property type="match status" value="1"/>
</dbReference>
<evidence type="ECO:0000256" key="2">
    <source>
        <dbReference type="ARBA" id="ARBA00010265"/>
    </source>
</evidence>
<evidence type="ECO:0000256" key="3">
    <source>
        <dbReference type="ARBA" id="ARBA00022692"/>
    </source>
</evidence>
<keyword evidence="3 7" id="KW-0812">Transmembrane</keyword>
<evidence type="ECO:0008006" key="10">
    <source>
        <dbReference type="Google" id="ProtNLM"/>
    </source>
</evidence>
<feature type="compositionally biased region" description="Basic and acidic residues" evidence="6">
    <location>
        <begin position="12"/>
        <end position="22"/>
    </location>
</feature>
<dbReference type="RefSeq" id="WP_068391240.1">
    <property type="nucleotide sequence ID" value="NZ_LSZO01000173.1"/>
</dbReference>
<comment type="similarity">
    <text evidence="2">Belongs to the TrbI/VirB10 family.</text>
</comment>